<dbReference type="GeneID" id="106820073"/>
<dbReference type="InterPro" id="IPR001357">
    <property type="entry name" value="BRCT_dom"/>
</dbReference>
<proteinExistence type="predicted"/>
<dbReference type="SMART" id="SM00292">
    <property type="entry name" value="BRCT"/>
    <property type="match status" value="1"/>
</dbReference>
<dbReference type="InterPro" id="IPR031273">
    <property type="entry name" value="PARP4"/>
</dbReference>
<name>A0ABM1F6P9_PRICU</name>
<dbReference type="PANTHER" id="PTHR46530">
    <property type="entry name" value="PROTEIN MONO-ADP-RIBOSYLTRANSFERASE PARP4"/>
    <property type="match status" value="1"/>
</dbReference>
<dbReference type="PANTHER" id="PTHR46530:SF1">
    <property type="entry name" value="PROTEIN MONO-ADP-RIBOSYLTRANSFERASE PARP4"/>
    <property type="match status" value="1"/>
</dbReference>
<dbReference type="InterPro" id="IPR036420">
    <property type="entry name" value="BRCT_dom_sf"/>
</dbReference>
<sequence>MGLFRSAQFSVDFDPCTPFKEKRNICNLIVQHGGVVSYIVTRKSEYVVANSAERSRASSKCAAARRLGVPIVSTDYVAACARDGHLLPHEPYLLTGRRGDGEKDEGFAKGVVAAATDDGQRKPRTTASAAQTQVVAEH</sequence>
<accession>A0ABM1F6P9</accession>
<feature type="compositionally biased region" description="Low complexity" evidence="1">
    <location>
        <begin position="125"/>
        <end position="138"/>
    </location>
</feature>
<gene>
    <name evidence="4" type="primary">LOC106820073</name>
</gene>
<evidence type="ECO:0000313" key="3">
    <source>
        <dbReference type="Proteomes" id="UP000695022"/>
    </source>
</evidence>
<evidence type="ECO:0000259" key="2">
    <source>
        <dbReference type="PROSITE" id="PS50172"/>
    </source>
</evidence>
<dbReference type="Pfam" id="PF16589">
    <property type="entry name" value="BRCT_2"/>
    <property type="match status" value="1"/>
</dbReference>
<dbReference type="Proteomes" id="UP000695022">
    <property type="component" value="Unplaced"/>
</dbReference>
<dbReference type="Gene3D" id="3.40.50.10190">
    <property type="entry name" value="BRCT domain"/>
    <property type="match status" value="1"/>
</dbReference>
<protein>
    <submittedName>
        <fullName evidence="4">Uncharacterized protein LOC106820073</fullName>
    </submittedName>
</protein>
<dbReference type="RefSeq" id="XP_014680120.1">
    <property type="nucleotide sequence ID" value="XM_014824634.1"/>
</dbReference>
<dbReference type="SUPFAM" id="SSF52113">
    <property type="entry name" value="BRCT domain"/>
    <property type="match status" value="1"/>
</dbReference>
<feature type="domain" description="BRCT" evidence="2">
    <location>
        <begin position="1"/>
        <end position="94"/>
    </location>
</feature>
<feature type="region of interest" description="Disordered" evidence="1">
    <location>
        <begin position="114"/>
        <end position="138"/>
    </location>
</feature>
<organism evidence="3 4">
    <name type="scientific">Priapulus caudatus</name>
    <name type="common">Priapulid worm</name>
    <dbReference type="NCBI Taxonomy" id="37621"/>
    <lineage>
        <taxon>Eukaryota</taxon>
        <taxon>Metazoa</taxon>
        <taxon>Ecdysozoa</taxon>
        <taxon>Scalidophora</taxon>
        <taxon>Priapulida</taxon>
        <taxon>Priapulimorpha</taxon>
        <taxon>Priapulimorphida</taxon>
        <taxon>Priapulidae</taxon>
        <taxon>Priapulus</taxon>
    </lineage>
</organism>
<evidence type="ECO:0000313" key="4">
    <source>
        <dbReference type="RefSeq" id="XP_014680120.1"/>
    </source>
</evidence>
<evidence type="ECO:0000256" key="1">
    <source>
        <dbReference type="SAM" id="MobiDB-lite"/>
    </source>
</evidence>
<keyword evidence="3" id="KW-1185">Reference proteome</keyword>
<dbReference type="PROSITE" id="PS50172">
    <property type="entry name" value="BRCT"/>
    <property type="match status" value="1"/>
</dbReference>
<reference evidence="4" key="1">
    <citation type="submission" date="2025-08" db="UniProtKB">
        <authorList>
            <consortium name="RefSeq"/>
        </authorList>
    </citation>
    <scope>IDENTIFICATION</scope>
</reference>